<keyword evidence="1" id="KW-0812">Transmembrane</keyword>
<reference evidence="3" key="1">
    <citation type="submission" date="2025-08" db="UniProtKB">
        <authorList>
            <consortium name="RefSeq"/>
        </authorList>
    </citation>
    <scope>IDENTIFICATION</scope>
    <source>
        <strain evidence="3">Aabys</strain>
        <tissue evidence="3">Whole body</tissue>
    </source>
</reference>
<gene>
    <name evidence="3" type="primary">LOC101890453</name>
</gene>
<keyword evidence="2" id="KW-1185">Reference proteome</keyword>
<organism evidence="2 3">
    <name type="scientific">Musca domestica</name>
    <name type="common">House fly</name>
    <dbReference type="NCBI Taxonomy" id="7370"/>
    <lineage>
        <taxon>Eukaryota</taxon>
        <taxon>Metazoa</taxon>
        <taxon>Ecdysozoa</taxon>
        <taxon>Arthropoda</taxon>
        <taxon>Hexapoda</taxon>
        <taxon>Insecta</taxon>
        <taxon>Pterygota</taxon>
        <taxon>Neoptera</taxon>
        <taxon>Endopterygota</taxon>
        <taxon>Diptera</taxon>
        <taxon>Brachycera</taxon>
        <taxon>Muscomorpha</taxon>
        <taxon>Muscoidea</taxon>
        <taxon>Muscidae</taxon>
        <taxon>Musca</taxon>
    </lineage>
</organism>
<sequence>MQPLKRFTQCGSLTMLFGVFIILFGVSSTALTTFGKSSNVPPPTPGPVVKGRECTTHEECAAIENSSCVRDPDDYKMRCLCGNDNPPNNGLCPDVVKGLRHRCSGNYECEDGLICTYENTNRTIGVAKFMSSKTKLCLCDNERGYFEDVHRDICSGAVMQALGDLVLSMLTSLLPPIVYSCLKNHF</sequence>
<evidence type="ECO:0000313" key="2">
    <source>
        <dbReference type="Proteomes" id="UP001652621"/>
    </source>
</evidence>
<proteinExistence type="predicted"/>
<dbReference type="GeneID" id="101890453"/>
<feature type="transmembrane region" description="Helical" evidence="1">
    <location>
        <begin position="12"/>
        <end position="34"/>
    </location>
</feature>
<protein>
    <submittedName>
        <fullName evidence="3">Uncharacterized protein LOC101890453</fullName>
    </submittedName>
</protein>
<evidence type="ECO:0000256" key="1">
    <source>
        <dbReference type="SAM" id="Phobius"/>
    </source>
</evidence>
<name>A0ABM3V9T5_MUSDO</name>
<keyword evidence="1" id="KW-0472">Membrane</keyword>
<dbReference type="Proteomes" id="UP001652621">
    <property type="component" value="Unplaced"/>
</dbReference>
<accession>A0ABM3V9T5</accession>
<evidence type="ECO:0000313" key="3">
    <source>
        <dbReference type="RefSeq" id="XP_058982533.1"/>
    </source>
</evidence>
<dbReference type="RefSeq" id="XP_058982533.1">
    <property type="nucleotide sequence ID" value="XM_059126550.1"/>
</dbReference>
<keyword evidence="1" id="KW-1133">Transmembrane helix</keyword>